<dbReference type="PANTHER" id="PTHR13420">
    <property type="entry name" value="UPF0235 PROTEIN C15ORF40"/>
    <property type="match status" value="1"/>
</dbReference>
<dbReference type="EMBL" id="CP073100">
    <property type="protein sequence ID" value="QUE50946.1"/>
    <property type="molecule type" value="Genomic_DNA"/>
</dbReference>
<dbReference type="SMART" id="SM01152">
    <property type="entry name" value="DUF167"/>
    <property type="match status" value="1"/>
</dbReference>
<dbReference type="GO" id="GO:0005737">
    <property type="term" value="C:cytoplasm"/>
    <property type="evidence" value="ECO:0007669"/>
    <property type="project" value="TreeGrafter"/>
</dbReference>
<dbReference type="PANTHER" id="PTHR13420:SF7">
    <property type="entry name" value="UPF0235 PROTEIN C15ORF40"/>
    <property type="match status" value="1"/>
</dbReference>
<dbReference type="Pfam" id="PF02594">
    <property type="entry name" value="DUF167"/>
    <property type="match status" value="1"/>
</dbReference>
<dbReference type="SUPFAM" id="SSF69786">
    <property type="entry name" value="YggU-like"/>
    <property type="match status" value="1"/>
</dbReference>
<comment type="similarity">
    <text evidence="1 2">Belongs to the UPF0235 family.</text>
</comment>
<dbReference type="InterPro" id="IPR003746">
    <property type="entry name" value="DUF167"/>
</dbReference>
<evidence type="ECO:0000256" key="2">
    <source>
        <dbReference type="HAMAP-Rule" id="MF_00634"/>
    </source>
</evidence>
<keyword evidence="4" id="KW-1185">Reference proteome</keyword>
<dbReference type="RefSeq" id="WP_211631085.1">
    <property type="nucleotide sequence ID" value="NZ_CP073100.1"/>
</dbReference>
<accession>A0A975G8Y1</accession>
<evidence type="ECO:0000313" key="4">
    <source>
        <dbReference type="Proteomes" id="UP000676169"/>
    </source>
</evidence>
<dbReference type="KEGG" id="lamb:KBB96_19060"/>
<dbReference type="NCBIfam" id="TIGR00251">
    <property type="entry name" value="DUF167 family protein"/>
    <property type="match status" value="1"/>
</dbReference>
<dbReference type="InterPro" id="IPR036591">
    <property type="entry name" value="YggU-like_sf"/>
</dbReference>
<gene>
    <name evidence="3" type="ORF">KBB96_19060</name>
</gene>
<proteinExistence type="inferred from homology"/>
<evidence type="ECO:0000313" key="3">
    <source>
        <dbReference type="EMBL" id="QUE50946.1"/>
    </source>
</evidence>
<evidence type="ECO:0000256" key="1">
    <source>
        <dbReference type="ARBA" id="ARBA00010364"/>
    </source>
</evidence>
<sequence>MKLVVLAVPNASRSEISGWEDDPRAGRVLRVRIAAPPVEGKANAALRDFLAKSLGLSKAAVVLEKGDGSRVKTFRIPDGTALP</sequence>
<organism evidence="3 4">
    <name type="scientific">Luteolibacter ambystomatis</name>
    <dbReference type="NCBI Taxonomy" id="2824561"/>
    <lineage>
        <taxon>Bacteria</taxon>
        <taxon>Pseudomonadati</taxon>
        <taxon>Verrucomicrobiota</taxon>
        <taxon>Verrucomicrobiia</taxon>
        <taxon>Verrucomicrobiales</taxon>
        <taxon>Verrucomicrobiaceae</taxon>
        <taxon>Luteolibacter</taxon>
    </lineage>
</organism>
<protein>
    <recommendedName>
        <fullName evidence="2">UPF0235 protein KBB96_19060</fullName>
    </recommendedName>
</protein>
<dbReference type="HAMAP" id="MF_00634">
    <property type="entry name" value="UPF0235"/>
    <property type="match status" value="1"/>
</dbReference>
<dbReference type="Gene3D" id="3.30.1200.10">
    <property type="entry name" value="YggU-like"/>
    <property type="match status" value="1"/>
</dbReference>
<name>A0A975G8Y1_9BACT</name>
<reference evidence="3" key="1">
    <citation type="submission" date="2021-04" db="EMBL/GenBank/DDBJ databases">
        <title>Luteolibacter sp. 32A isolated from the skin of an Anderson's salamander (Ambystoma andersonii).</title>
        <authorList>
            <person name="Spergser J."/>
            <person name="Busse H.-J."/>
        </authorList>
    </citation>
    <scope>NUCLEOTIDE SEQUENCE</scope>
    <source>
        <strain evidence="3">32A</strain>
    </source>
</reference>
<dbReference type="Proteomes" id="UP000676169">
    <property type="component" value="Chromosome"/>
</dbReference>
<dbReference type="AlphaFoldDB" id="A0A975G8Y1"/>